<dbReference type="EMBL" id="FNUG01000001">
    <property type="protein sequence ID" value="SEE49236.1"/>
    <property type="molecule type" value="Genomic_DNA"/>
</dbReference>
<evidence type="ECO:0000313" key="1">
    <source>
        <dbReference type="EMBL" id="SEE49236.1"/>
    </source>
</evidence>
<name>A0A1H5J9P9_9FLAO</name>
<dbReference type="Pfam" id="PF07274">
    <property type="entry name" value="DUF1440"/>
    <property type="match status" value="1"/>
</dbReference>
<reference evidence="1 2" key="1">
    <citation type="submission" date="2016-10" db="EMBL/GenBank/DDBJ databases">
        <authorList>
            <person name="de Groot N.N."/>
        </authorList>
    </citation>
    <scope>NUCLEOTIDE SEQUENCE [LARGE SCALE GENOMIC DNA]</scope>
    <source>
        <strain evidence="1 2">DSM 23553</strain>
    </source>
</reference>
<proteinExistence type="predicted"/>
<dbReference type="InterPro" id="IPR009898">
    <property type="entry name" value="DUF1440"/>
</dbReference>
<dbReference type="Proteomes" id="UP000199448">
    <property type="component" value="Unassembled WGS sequence"/>
</dbReference>
<organism evidence="1 2">
    <name type="scientific">Salinimicrobium catena</name>
    <dbReference type="NCBI Taxonomy" id="390640"/>
    <lineage>
        <taxon>Bacteria</taxon>
        <taxon>Pseudomonadati</taxon>
        <taxon>Bacteroidota</taxon>
        <taxon>Flavobacteriia</taxon>
        <taxon>Flavobacteriales</taxon>
        <taxon>Flavobacteriaceae</taxon>
        <taxon>Salinimicrobium</taxon>
    </lineage>
</organism>
<sequence length="172" mass="18710">MSLNNFFDKDSFPTNASRGILAGFIGGLAGSALKSTVERFLQVRKIDEKSAQVKVMDQLAVKLTGTPIKLENEGIAEQLVNIPLGATVGAVYGYGKRDNTEVNILDGAILGGTTWASTHETSLPLMGLDRSPEKIPLKTQMHELLAHVIFGVTTEVVRGFVNEKLKQRLEEE</sequence>
<dbReference type="OrthoDB" id="1491441at2"/>
<evidence type="ECO:0000313" key="2">
    <source>
        <dbReference type="Proteomes" id="UP000199448"/>
    </source>
</evidence>
<gene>
    <name evidence="1" type="ORF">SAMN04488034_101673</name>
</gene>
<keyword evidence="2" id="KW-1185">Reference proteome</keyword>
<protein>
    <submittedName>
        <fullName evidence="1">Putative membrane protein</fullName>
    </submittedName>
</protein>
<dbReference type="RefSeq" id="WP_093111687.1">
    <property type="nucleotide sequence ID" value="NZ_FNGG01000001.1"/>
</dbReference>
<accession>A0A1H5J9P9</accession>
<dbReference type="AlphaFoldDB" id="A0A1H5J9P9"/>